<dbReference type="EMBL" id="CADCVV010000179">
    <property type="protein sequence ID" value="CAA9514538.1"/>
    <property type="molecule type" value="Genomic_DNA"/>
</dbReference>
<evidence type="ECO:0000313" key="1">
    <source>
        <dbReference type="EMBL" id="CAA9514538.1"/>
    </source>
</evidence>
<dbReference type="AlphaFoldDB" id="A0A6J4T6D2"/>
<accession>A0A6J4T6D2</accession>
<dbReference type="Pfam" id="PF05988">
    <property type="entry name" value="DUF899"/>
    <property type="match status" value="1"/>
</dbReference>
<organism evidence="1">
    <name type="scientific">uncultured Solirubrobacterales bacterium</name>
    <dbReference type="NCBI Taxonomy" id="768556"/>
    <lineage>
        <taxon>Bacteria</taxon>
        <taxon>Bacillati</taxon>
        <taxon>Actinomycetota</taxon>
        <taxon>Thermoleophilia</taxon>
        <taxon>Solirubrobacterales</taxon>
        <taxon>environmental samples</taxon>
    </lineage>
</organism>
<proteinExistence type="predicted"/>
<sequence length="235" mass="26984">MNRIATRHEWLAARRELLAAEKELTRRSDELARRRLELPWLPVEKQYEFETTEGPRTLSQLFAGRSQLLLYSFMFAPDWDQGCVGCSLLADHLDGAIPHVNARDVTLVCVSRAPLEKLEAYRRRMGWQFKWVSSFHGDYNFDFDASFTPEQQRDGAEVSYLGWTDDPGEERGELNAFALADGVVHHTYAGAGRDDLLGAYRLLDRAPRGRDEDELPVPMAWWRRHDEYARAGGIA</sequence>
<gene>
    <name evidence="1" type="ORF">AVDCRST_MAG17-2196</name>
</gene>
<protein>
    <submittedName>
        <fullName evidence="1">Uncharacterized protein conserved in bacteria</fullName>
    </submittedName>
</protein>
<reference evidence="1" key="1">
    <citation type="submission" date="2020-02" db="EMBL/GenBank/DDBJ databases">
        <authorList>
            <person name="Meier V. D."/>
        </authorList>
    </citation>
    <scope>NUCLEOTIDE SEQUENCE</scope>
    <source>
        <strain evidence="1">AVDCRST_MAG17</strain>
    </source>
</reference>
<name>A0A6J4T6D2_9ACTN</name>
<dbReference type="InterPro" id="IPR010296">
    <property type="entry name" value="DUF899_thioredox"/>
</dbReference>
<dbReference type="SUPFAM" id="SSF52833">
    <property type="entry name" value="Thioredoxin-like"/>
    <property type="match status" value="1"/>
</dbReference>
<dbReference type="InterPro" id="IPR036249">
    <property type="entry name" value="Thioredoxin-like_sf"/>
</dbReference>